<keyword evidence="2" id="KW-1185">Reference proteome</keyword>
<reference evidence="1" key="2">
    <citation type="journal article" date="2022" name="New Phytol.">
        <title>Evolutionary transition to the ectomycorrhizal habit in the genomes of a hyperdiverse lineage of mushroom-forming fungi.</title>
        <authorList>
            <person name="Looney B."/>
            <person name="Miyauchi S."/>
            <person name="Morin E."/>
            <person name="Drula E."/>
            <person name="Courty P.E."/>
            <person name="Kohler A."/>
            <person name="Kuo A."/>
            <person name="LaButti K."/>
            <person name="Pangilinan J."/>
            <person name="Lipzen A."/>
            <person name="Riley R."/>
            <person name="Andreopoulos W."/>
            <person name="He G."/>
            <person name="Johnson J."/>
            <person name="Nolan M."/>
            <person name="Tritt A."/>
            <person name="Barry K.W."/>
            <person name="Grigoriev I.V."/>
            <person name="Nagy L.G."/>
            <person name="Hibbett D."/>
            <person name="Henrissat B."/>
            <person name="Matheny P.B."/>
            <person name="Labbe J."/>
            <person name="Martin F.M."/>
        </authorList>
    </citation>
    <scope>NUCLEOTIDE SEQUENCE</scope>
    <source>
        <strain evidence="1">HHB10654</strain>
    </source>
</reference>
<comment type="caution">
    <text evidence="1">The sequence shown here is derived from an EMBL/GenBank/DDBJ whole genome shotgun (WGS) entry which is preliminary data.</text>
</comment>
<protein>
    <submittedName>
        <fullName evidence="1">Uncharacterized protein</fullName>
    </submittedName>
</protein>
<evidence type="ECO:0000313" key="2">
    <source>
        <dbReference type="Proteomes" id="UP000814140"/>
    </source>
</evidence>
<dbReference type="EMBL" id="MU277223">
    <property type="protein sequence ID" value="KAI0059786.1"/>
    <property type="molecule type" value="Genomic_DNA"/>
</dbReference>
<gene>
    <name evidence="1" type="ORF">BV25DRAFT_1828507</name>
</gene>
<dbReference type="Proteomes" id="UP000814140">
    <property type="component" value="Unassembled WGS sequence"/>
</dbReference>
<name>A0ACB8SV53_9AGAM</name>
<accession>A0ACB8SV53</accession>
<organism evidence="1 2">
    <name type="scientific">Artomyces pyxidatus</name>
    <dbReference type="NCBI Taxonomy" id="48021"/>
    <lineage>
        <taxon>Eukaryota</taxon>
        <taxon>Fungi</taxon>
        <taxon>Dikarya</taxon>
        <taxon>Basidiomycota</taxon>
        <taxon>Agaricomycotina</taxon>
        <taxon>Agaricomycetes</taxon>
        <taxon>Russulales</taxon>
        <taxon>Auriscalpiaceae</taxon>
        <taxon>Artomyces</taxon>
    </lineage>
</organism>
<sequence length="284" mass="31656">MGGFHYYKDGKPQHPLSPIDVLELVKSGDLVPPTDEEIRSCSHSDVMSKTIAILQTLWFVVQVVARWREGLPIAQLEITTLAYTAITVAMYVAWWDKPQNVGGPVRVAVKQLPKQNSVEEAEWYMRVLFVITGWQDAHVDLRKERRVPAFYGGSTDEDNYITADIVALCAAMIFGAVHCVAWHYAFASHGEKLIWRVSSLAIVALPAAILAPILVSLRISRLSNSSSMLEMVSFIVFAFVFAIAAPLYIVARALLLALSFSTLHSLPSEAYRAVQWTLQIPHFT</sequence>
<reference evidence="1" key="1">
    <citation type="submission" date="2021-03" db="EMBL/GenBank/DDBJ databases">
        <authorList>
            <consortium name="DOE Joint Genome Institute"/>
            <person name="Ahrendt S."/>
            <person name="Looney B.P."/>
            <person name="Miyauchi S."/>
            <person name="Morin E."/>
            <person name="Drula E."/>
            <person name="Courty P.E."/>
            <person name="Chicoki N."/>
            <person name="Fauchery L."/>
            <person name="Kohler A."/>
            <person name="Kuo A."/>
            <person name="Labutti K."/>
            <person name="Pangilinan J."/>
            <person name="Lipzen A."/>
            <person name="Riley R."/>
            <person name="Andreopoulos W."/>
            <person name="He G."/>
            <person name="Johnson J."/>
            <person name="Barry K.W."/>
            <person name="Grigoriev I.V."/>
            <person name="Nagy L."/>
            <person name="Hibbett D."/>
            <person name="Henrissat B."/>
            <person name="Matheny P.B."/>
            <person name="Labbe J."/>
            <person name="Martin F."/>
        </authorList>
    </citation>
    <scope>NUCLEOTIDE SEQUENCE</scope>
    <source>
        <strain evidence="1">HHB10654</strain>
    </source>
</reference>
<evidence type="ECO:0000313" key="1">
    <source>
        <dbReference type="EMBL" id="KAI0059786.1"/>
    </source>
</evidence>
<proteinExistence type="predicted"/>